<dbReference type="Gene3D" id="3.30.70.1230">
    <property type="entry name" value="Nucleotide cyclase"/>
    <property type="match status" value="1"/>
</dbReference>
<evidence type="ECO:0000259" key="2">
    <source>
        <dbReference type="PROSITE" id="PS50125"/>
    </source>
</evidence>
<protein>
    <recommendedName>
        <fullName evidence="2">Guanylate cyclase domain-containing protein</fullName>
    </recommendedName>
</protein>
<comment type="similarity">
    <text evidence="1">Belongs to the adenylyl cyclase class-3 family.</text>
</comment>
<dbReference type="InterPro" id="IPR050697">
    <property type="entry name" value="Adenylyl/Guanylyl_Cyclase_3/4"/>
</dbReference>
<evidence type="ECO:0000313" key="4">
    <source>
        <dbReference type="Proteomes" id="UP000249467"/>
    </source>
</evidence>
<dbReference type="PANTHER" id="PTHR43081">
    <property type="entry name" value="ADENYLATE CYCLASE, TERMINAL-DIFFERENTIATION SPECIFIC-RELATED"/>
    <property type="match status" value="1"/>
</dbReference>
<dbReference type="PANTHER" id="PTHR43081:SF19">
    <property type="entry name" value="PH-SENSITIVE ADENYLATE CYCLASE RV1264"/>
    <property type="match status" value="1"/>
</dbReference>
<dbReference type="InterPro" id="IPR027417">
    <property type="entry name" value="P-loop_NTPase"/>
</dbReference>
<comment type="caution">
    <text evidence="3">The sequence shown here is derived from an EMBL/GenBank/DDBJ whole genome shotgun (WGS) entry which is preliminary data.</text>
</comment>
<dbReference type="Pfam" id="PF00211">
    <property type="entry name" value="Guanylate_cyc"/>
    <property type="match status" value="1"/>
</dbReference>
<feature type="domain" description="Guanylate cyclase" evidence="2">
    <location>
        <begin position="16"/>
        <end position="130"/>
    </location>
</feature>
<dbReference type="SUPFAM" id="SSF55073">
    <property type="entry name" value="Nucleotide cyclase"/>
    <property type="match status" value="1"/>
</dbReference>
<dbReference type="CDD" id="cd07302">
    <property type="entry name" value="CHD"/>
    <property type="match status" value="1"/>
</dbReference>
<dbReference type="SUPFAM" id="SSF52540">
    <property type="entry name" value="P-loop containing nucleoside triphosphate hydrolases"/>
    <property type="match status" value="1"/>
</dbReference>
<dbReference type="AlphaFoldDB" id="A0A2W4XNB7"/>
<evidence type="ECO:0000256" key="1">
    <source>
        <dbReference type="ARBA" id="ARBA00005381"/>
    </source>
</evidence>
<dbReference type="Gene3D" id="3.40.50.300">
    <property type="entry name" value="P-loop containing nucleotide triphosphate hydrolases"/>
    <property type="match status" value="1"/>
</dbReference>
<name>A0A2W4XNB7_9CYAN</name>
<dbReference type="GO" id="GO:0035556">
    <property type="term" value="P:intracellular signal transduction"/>
    <property type="evidence" value="ECO:0007669"/>
    <property type="project" value="InterPro"/>
</dbReference>
<reference evidence="3 4" key="1">
    <citation type="submission" date="2018-04" db="EMBL/GenBank/DDBJ databases">
        <authorList>
            <person name="Go L.Y."/>
            <person name="Mitchell J.A."/>
        </authorList>
    </citation>
    <scope>NUCLEOTIDE SEQUENCE [LARGE SCALE GENOMIC DNA]</scope>
    <source>
        <strain evidence="3">ULC066bin1</strain>
    </source>
</reference>
<accession>A0A2W4XNB7</accession>
<dbReference type="InterPro" id="IPR029787">
    <property type="entry name" value="Nucleotide_cyclase"/>
</dbReference>
<reference evidence="3 4" key="2">
    <citation type="submission" date="2018-06" db="EMBL/GenBank/DDBJ databases">
        <title>Metagenomic assembly of (sub)arctic Cyanobacteria and their associated microbiome from non-axenic cultures.</title>
        <authorList>
            <person name="Baurain D."/>
        </authorList>
    </citation>
    <scope>NUCLEOTIDE SEQUENCE [LARGE SCALE GENOMIC DNA]</scope>
    <source>
        <strain evidence="3">ULC066bin1</strain>
    </source>
</reference>
<gene>
    <name evidence="3" type="ORF">DCF19_22475</name>
</gene>
<organism evidence="3 4">
    <name type="scientific">Pseudanabaena frigida</name>
    <dbReference type="NCBI Taxonomy" id="945775"/>
    <lineage>
        <taxon>Bacteria</taxon>
        <taxon>Bacillati</taxon>
        <taxon>Cyanobacteriota</taxon>
        <taxon>Cyanophyceae</taxon>
        <taxon>Pseudanabaenales</taxon>
        <taxon>Pseudanabaenaceae</taxon>
        <taxon>Pseudanabaena</taxon>
    </lineage>
</organism>
<dbReference type="PROSITE" id="PS50125">
    <property type="entry name" value="GUANYLATE_CYCLASE_2"/>
    <property type="match status" value="1"/>
</dbReference>
<dbReference type="InterPro" id="IPR001054">
    <property type="entry name" value="A/G_cyclase"/>
</dbReference>
<dbReference type="GO" id="GO:0004016">
    <property type="term" value="F:adenylate cyclase activity"/>
    <property type="evidence" value="ECO:0007669"/>
    <property type="project" value="UniProtKB-ARBA"/>
</dbReference>
<sequence>MVNTTNTPNQTNILAAIVFTDVKDSTRLMATNRDRTLNAIVRDRQILESICSNHGGKVVKSLGDGLLMYFTSAENSVTSAIVMQRTLAELSSDLTPEDILEHRIGIHLSDVVLINGDIMGDGVNIASRIQSCAKPWGICISRVIFDSISAVVKVPIDDGGLRELKGIPYWVRVYHLIPVEPKIAAREDDGIILEEPLGQVPPHSPFYIDRPPIERDCFEAIEKTGALIRIKAPRQMGKSSLLGKILHHASQHGCQILSLNFQSADSSVFADLDKFLRWFCAIVGRQLKLKSKISDSWDEIYGSKDNCTAYFEDYILPKIGGALVISLDEVDLLFRYRAIAEDFFGLLRAWHEAAKNHDLWKRLRLIVVHSQEVYIPLNINQSPFNVGLPIELKEFTYEQVTELVDRHELRWTDVEINRLMAMVGGHPYLVRVALYYIARNNTNLDEVLRNAPTEAGIYSDHLRRHLWNLEQNPKLAEAMKKLVSSKEAVRLPSEETFKLDCMGLSLLQGNDAIPRCNLYQLYFSDRLGVGKNL</sequence>
<dbReference type="Pfam" id="PF14516">
    <property type="entry name" value="AAA_35"/>
    <property type="match status" value="1"/>
</dbReference>
<proteinExistence type="inferred from homology"/>
<dbReference type="Proteomes" id="UP000249467">
    <property type="component" value="Unassembled WGS sequence"/>
</dbReference>
<dbReference type="EMBL" id="QBML01000045">
    <property type="protein sequence ID" value="PZO36075.1"/>
    <property type="molecule type" value="Genomic_DNA"/>
</dbReference>
<dbReference type="GO" id="GO:0006171">
    <property type="term" value="P:cAMP biosynthetic process"/>
    <property type="evidence" value="ECO:0007669"/>
    <property type="project" value="TreeGrafter"/>
</dbReference>
<evidence type="ECO:0000313" key="3">
    <source>
        <dbReference type="EMBL" id="PZO36075.1"/>
    </source>
</evidence>